<reference evidence="6 7" key="1">
    <citation type="journal article" date="2012" name="Genome Biol.">
        <title>The genome of the polar eukaryotic microalga coccomyxa subellipsoidea reveals traits of cold adaptation.</title>
        <authorList>
            <person name="Blanc G."/>
            <person name="Agarkova I."/>
            <person name="Grimwood J."/>
            <person name="Kuo A."/>
            <person name="Brueggeman A."/>
            <person name="Dunigan D."/>
            <person name="Gurnon J."/>
            <person name="Ladunga I."/>
            <person name="Lindquist E."/>
            <person name="Lucas S."/>
            <person name="Pangilinan J."/>
            <person name="Proschold T."/>
            <person name="Salamov A."/>
            <person name="Schmutz J."/>
            <person name="Weeks D."/>
            <person name="Yamada T."/>
            <person name="Claverie J.M."/>
            <person name="Grigoriev I."/>
            <person name="Van Etten J."/>
            <person name="Lomsadze A."/>
            <person name="Borodovsky M."/>
        </authorList>
    </citation>
    <scope>NUCLEOTIDE SEQUENCE [LARGE SCALE GENOMIC DNA]</scope>
    <source>
        <strain evidence="6 7">C-169</strain>
    </source>
</reference>
<dbReference type="AlphaFoldDB" id="I0YT22"/>
<dbReference type="Gene3D" id="1.10.1900.10">
    <property type="entry name" value="c-terminal domain of poly(a) binding protein"/>
    <property type="match status" value="1"/>
</dbReference>
<dbReference type="SUPFAM" id="SSF63570">
    <property type="entry name" value="PABC (PABP) domain"/>
    <property type="match status" value="1"/>
</dbReference>
<dbReference type="STRING" id="574566.I0YT22"/>
<keyword evidence="7" id="KW-1185">Reference proteome</keyword>
<feature type="region of interest" description="Disordered" evidence="4">
    <location>
        <begin position="333"/>
        <end position="400"/>
    </location>
</feature>
<feature type="region of interest" description="Disordered" evidence="4">
    <location>
        <begin position="493"/>
        <end position="537"/>
    </location>
</feature>
<dbReference type="eggNOG" id="KOG0123">
    <property type="taxonomic scope" value="Eukaryota"/>
</dbReference>
<organism evidence="6 7">
    <name type="scientific">Coccomyxa subellipsoidea (strain C-169)</name>
    <name type="common">Green microalga</name>
    <dbReference type="NCBI Taxonomy" id="574566"/>
    <lineage>
        <taxon>Eukaryota</taxon>
        <taxon>Viridiplantae</taxon>
        <taxon>Chlorophyta</taxon>
        <taxon>core chlorophytes</taxon>
        <taxon>Trebouxiophyceae</taxon>
        <taxon>Trebouxiophyceae incertae sedis</taxon>
        <taxon>Coccomyxaceae</taxon>
        <taxon>Coccomyxa</taxon>
        <taxon>Coccomyxa subellipsoidea</taxon>
    </lineage>
</organism>
<dbReference type="InterPro" id="IPR012677">
    <property type="entry name" value="Nucleotide-bd_a/b_plait_sf"/>
</dbReference>
<dbReference type="OrthoDB" id="439808at2759"/>
<dbReference type="Gene3D" id="3.30.70.330">
    <property type="match status" value="2"/>
</dbReference>
<dbReference type="Pfam" id="PF00658">
    <property type="entry name" value="MLLE"/>
    <property type="match status" value="1"/>
</dbReference>
<dbReference type="InterPro" id="IPR002004">
    <property type="entry name" value="PABP_HYD_C"/>
</dbReference>
<dbReference type="EMBL" id="AGSI01000012">
    <property type="protein sequence ID" value="EIE21541.1"/>
    <property type="molecule type" value="Genomic_DNA"/>
</dbReference>
<evidence type="ECO:0000313" key="6">
    <source>
        <dbReference type="EMBL" id="EIE21541.1"/>
    </source>
</evidence>
<dbReference type="SUPFAM" id="SSF54928">
    <property type="entry name" value="RNA-binding domain, RBD"/>
    <property type="match status" value="1"/>
</dbReference>
<dbReference type="CDD" id="cd00590">
    <property type="entry name" value="RRM_SF"/>
    <property type="match status" value="1"/>
</dbReference>
<evidence type="ECO:0000256" key="4">
    <source>
        <dbReference type="SAM" id="MobiDB-lite"/>
    </source>
</evidence>
<dbReference type="GeneID" id="17039525"/>
<dbReference type="InterPro" id="IPR035979">
    <property type="entry name" value="RBD_domain_sf"/>
</dbReference>
<dbReference type="InterPro" id="IPR052462">
    <property type="entry name" value="SLIRP/GR-RBP-like"/>
</dbReference>
<dbReference type="InterPro" id="IPR000504">
    <property type="entry name" value="RRM_dom"/>
</dbReference>
<dbReference type="Pfam" id="PF00076">
    <property type="entry name" value="RRM_1"/>
    <property type="match status" value="2"/>
</dbReference>
<evidence type="ECO:0000256" key="1">
    <source>
        <dbReference type="ARBA" id="ARBA00008557"/>
    </source>
</evidence>
<sequence>MAVQGTNGGGPGAQEAVNPATESCSVFVNGLSLEVSSETLKEVFGRVGRVASAVVMRDHFGASRGFGFVNFTKADEADRAIQQFNKIPHCAGTWLVRKAEKRKPEQKAGQVSEQGLDLCNLFIRGVEPEISSIRLQSMFEAFGKVVSSKILVDPKTGASKCAGFLRFTLPEEAARAIHEMNGKQVGSKRLFVTLAQKRATTDPQGIIHPPFEQSAAQPSTPTGMAYFMPMSGMAPQYPQGAHGHPAFQPYGMYPPGMVPIHPQAYQQGYGPPPQLVWQGMPMAAFQGMPPGYQQADPRAISRQQQAQQYYMMTSGQDGTYFDMASNSFMHSGRGYRSHMGRGAATPRGGGRRGRQLFPEPPASNHLGQPRAPVKVPLTVNSKPVARRDVAPGAAPKDAPTNTKDLVARLAATPDKLVRVSMMGDLLFTLVQGLQPAKDSAKITGMLLEMTEPEILHILEDRAALIKKARHPSHSGICSVDEALGVLKAAGYKEAKQQVPKELPSTPKSASEEPKAAPASDAAQSSAPSEGLEKLRLA</sequence>
<keyword evidence="2 3" id="KW-0694">RNA-binding</keyword>
<evidence type="ECO:0000256" key="3">
    <source>
        <dbReference type="PROSITE-ProRule" id="PRU00176"/>
    </source>
</evidence>
<dbReference type="InterPro" id="IPR036053">
    <property type="entry name" value="PABP-dom"/>
</dbReference>
<comment type="similarity">
    <text evidence="1">Belongs to the polyadenylate-binding protein type-1 family.</text>
</comment>
<name>I0YT22_COCSC</name>
<dbReference type="SMART" id="SM00360">
    <property type="entry name" value="RRM"/>
    <property type="match status" value="2"/>
</dbReference>
<dbReference type="GO" id="GO:0003723">
    <property type="term" value="F:RNA binding"/>
    <property type="evidence" value="ECO:0007669"/>
    <property type="project" value="UniProtKB-UniRule"/>
</dbReference>
<comment type="caution">
    <text evidence="6">The sequence shown here is derived from an EMBL/GenBank/DDBJ whole genome shotgun (WGS) entry which is preliminary data.</text>
</comment>
<proteinExistence type="inferred from homology"/>
<dbReference type="PROSITE" id="PS50102">
    <property type="entry name" value="RRM"/>
    <property type="match status" value="2"/>
</dbReference>
<evidence type="ECO:0000256" key="2">
    <source>
        <dbReference type="ARBA" id="ARBA00022884"/>
    </source>
</evidence>
<protein>
    <submittedName>
        <fullName evidence="6">RNA-binding domain-containing protein</fullName>
    </submittedName>
</protein>
<dbReference type="RefSeq" id="XP_005646085.1">
    <property type="nucleotide sequence ID" value="XM_005646028.1"/>
</dbReference>
<dbReference type="PANTHER" id="PTHR48027">
    <property type="entry name" value="HETEROGENEOUS NUCLEAR RIBONUCLEOPROTEIN 87F-RELATED"/>
    <property type="match status" value="1"/>
</dbReference>
<accession>I0YT22</accession>
<feature type="compositionally biased region" description="Low complexity" evidence="4">
    <location>
        <begin position="515"/>
        <end position="529"/>
    </location>
</feature>
<dbReference type="Proteomes" id="UP000007264">
    <property type="component" value="Unassembled WGS sequence"/>
</dbReference>
<gene>
    <name evidence="6" type="ORF">COCSUDRAFT_43243</name>
</gene>
<dbReference type="KEGG" id="csl:COCSUDRAFT_43243"/>
<dbReference type="SMART" id="SM00517">
    <property type="entry name" value="PolyA"/>
    <property type="match status" value="1"/>
</dbReference>
<feature type="domain" description="RRM" evidence="5">
    <location>
        <begin position="24"/>
        <end position="85"/>
    </location>
</feature>
<feature type="domain" description="RRM" evidence="5">
    <location>
        <begin position="119"/>
        <end position="197"/>
    </location>
</feature>
<evidence type="ECO:0000313" key="7">
    <source>
        <dbReference type="Proteomes" id="UP000007264"/>
    </source>
</evidence>
<evidence type="ECO:0000259" key="5">
    <source>
        <dbReference type="PROSITE" id="PS50102"/>
    </source>
</evidence>